<name>A0AAF0DFR4_9EURO</name>
<gene>
    <name evidence="2" type="ORF">PRK78_003189</name>
</gene>
<feature type="region of interest" description="Disordered" evidence="1">
    <location>
        <begin position="210"/>
        <end position="256"/>
    </location>
</feature>
<keyword evidence="3" id="KW-1185">Reference proteome</keyword>
<evidence type="ECO:0000313" key="2">
    <source>
        <dbReference type="EMBL" id="WEW57722.1"/>
    </source>
</evidence>
<feature type="compositionally biased region" description="Basic and acidic residues" evidence="1">
    <location>
        <begin position="47"/>
        <end position="59"/>
    </location>
</feature>
<accession>A0AAF0DFR4</accession>
<feature type="compositionally biased region" description="Acidic residues" evidence="1">
    <location>
        <begin position="61"/>
        <end position="77"/>
    </location>
</feature>
<evidence type="ECO:0000313" key="3">
    <source>
        <dbReference type="Proteomes" id="UP001219355"/>
    </source>
</evidence>
<dbReference type="EMBL" id="CP120628">
    <property type="protein sequence ID" value="WEW57722.1"/>
    <property type="molecule type" value="Genomic_DNA"/>
</dbReference>
<dbReference type="AlphaFoldDB" id="A0AAF0DFR4"/>
<feature type="region of interest" description="Disordered" evidence="1">
    <location>
        <begin position="47"/>
        <end position="102"/>
    </location>
</feature>
<proteinExistence type="predicted"/>
<sequence length="321" mass="36226">MWDYSESDADDKMACRCSYCGKFCSRANIHQRTGLCLPCKEKLRPSEAEAESEAERAETNEMTDDNGSESGESLDSEAEGKEEASQEPESRLKGLGESDQPAKSNLCARCWSRQPTRVLYNSPTCDECYQVAKAKKEGSRGTKVSQILEFASKSNPNRYANTYQRRFQPTTPLQPGKKLTRVCDSCRQKRKRCEHRRVVDADDPDVADRRRKRIRVEAPIPEEDESEGSSPTLETRDKGIVSNSSTGPNVEEPAASNCGSAEENLQWAIKQSIQTVYRREMERLVQVADSKMEEATEAFDAVKRHMNSWLFELSKKRVNGS</sequence>
<dbReference type="Proteomes" id="UP001219355">
    <property type="component" value="Chromosome 2"/>
</dbReference>
<protein>
    <submittedName>
        <fullName evidence="2">Uncharacterized protein</fullName>
    </submittedName>
</protein>
<reference evidence="2" key="1">
    <citation type="submission" date="2023-03" db="EMBL/GenBank/DDBJ databases">
        <title>Emydomyces testavorans Genome Sequence.</title>
        <authorList>
            <person name="Hoyer L."/>
        </authorList>
    </citation>
    <scope>NUCLEOTIDE SEQUENCE</scope>
    <source>
        <strain evidence="2">16-2883</strain>
    </source>
</reference>
<evidence type="ECO:0000256" key="1">
    <source>
        <dbReference type="SAM" id="MobiDB-lite"/>
    </source>
</evidence>
<feature type="compositionally biased region" description="Basic and acidic residues" evidence="1">
    <location>
        <begin position="78"/>
        <end position="96"/>
    </location>
</feature>
<organism evidence="2 3">
    <name type="scientific">Emydomyces testavorans</name>
    <dbReference type="NCBI Taxonomy" id="2070801"/>
    <lineage>
        <taxon>Eukaryota</taxon>
        <taxon>Fungi</taxon>
        <taxon>Dikarya</taxon>
        <taxon>Ascomycota</taxon>
        <taxon>Pezizomycotina</taxon>
        <taxon>Eurotiomycetes</taxon>
        <taxon>Eurotiomycetidae</taxon>
        <taxon>Onygenales</taxon>
        <taxon>Nannizziopsiaceae</taxon>
        <taxon>Emydomyces</taxon>
    </lineage>
</organism>